<gene>
    <name evidence="8" type="ORF">OXX778_LOCUS5968</name>
</gene>
<dbReference type="PANTHER" id="PTHR20899:SF1">
    <property type="entry name" value="PIERCER OF MICROTUBULE WALL 1 PROTEIN"/>
    <property type="match status" value="1"/>
</dbReference>
<dbReference type="InterPro" id="IPR026507">
    <property type="entry name" value="PIRC1/2"/>
</dbReference>
<evidence type="ECO:0000256" key="6">
    <source>
        <dbReference type="ARBA" id="ARBA00038014"/>
    </source>
</evidence>
<dbReference type="AlphaFoldDB" id="A0A813S725"/>
<evidence type="ECO:0000256" key="3">
    <source>
        <dbReference type="ARBA" id="ARBA00022490"/>
    </source>
</evidence>
<keyword evidence="4" id="KW-0206">Cytoskeleton</keyword>
<evidence type="ECO:0000256" key="5">
    <source>
        <dbReference type="ARBA" id="ARBA00023273"/>
    </source>
</evidence>
<evidence type="ECO:0000256" key="1">
    <source>
        <dbReference type="ARBA" id="ARBA00004138"/>
    </source>
</evidence>
<evidence type="ECO:0000256" key="2">
    <source>
        <dbReference type="ARBA" id="ARBA00004245"/>
    </source>
</evidence>
<feature type="compositionally biased region" description="Basic and acidic residues" evidence="7">
    <location>
        <begin position="8"/>
        <end position="21"/>
    </location>
</feature>
<reference evidence="8" key="1">
    <citation type="submission" date="2021-02" db="EMBL/GenBank/DDBJ databases">
        <authorList>
            <person name="Nowell W R."/>
        </authorList>
    </citation>
    <scope>NUCLEOTIDE SEQUENCE</scope>
    <source>
        <strain evidence="8">Ploen Becks lab</strain>
    </source>
</reference>
<comment type="subcellular location">
    <subcellularLocation>
        <location evidence="1">Cell projection</location>
        <location evidence="1">Cilium</location>
    </subcellularLocation>
    <subcellularLocation>
        <location evidence="2">Cytoplasm</location>
        <location evidence="2">Cytoskeleton</location>
    </subcellularLocation>
</comment>
<keyword evidence="3" id="KW-0963">Cytoplasm</keyword>
<evidence type="ECO:0000313" key="8">
    <source>
        <dbReference type="EMBL" id="CAF0791005.1"/>
    </source>
</evidence>
<keyword evidence="9" id="KW-1185">Reference proteome</keyword>
<dbReference type="Proteomes" id="UP000663879">
    <property type="component" value="Unassembled WGS sequence"/>
</dbReference>
<dbReference type="GO" id="GO:0035082">
    <property type="term" value="P:axoneme assembly"/>
    <property type="evidence" value="ECO:0007669"/>
    <property type="project" value="InterPro"/>
</dbReference>
<protein>
    <submittedName>
        <fullName evidence="8">Uncharacterized protein</fullName>
    </submittedName>
</protein>
<proteinExistence type="inferred from homology"/>
<dbReference type="Pfam" id="PF14892">
    <property type="entry name" value="PIRC1_2"/>
    <property type="match status" value="1"/>
</dbReference>
<evidence type="ECO:0000256" key="4">
    <source>
        <dbReference type="ARBA" id="ARBA00023212"/>
    </source>
</evidence>
<dbReference type="EMBL" id="CAJNOC010000680">
    <property type="protein sequence ID" value="CAF0791005.1"/>
    <property type="molecule type" value="Genomic_DNA"/>
</dbReference>
<keyword evidence="5" id="KW-0966">Cell projection</keyword>
<feature type="region of interest" description="Disordered" evidence="7">
    <location>
        <begin position="1"/>
        <end position="21"/>
    </location>
</feature>
<comment type="caution">
    <text evidence="8">The sequence shown here is derived from an EMBL/GenBank/DDBJ whole genome shotgun (WGS) entry which is preliminary data.</text>
</comment>
<evidence type="ECO:0000313" key="9">
    <source>
        <dbReference type="Proteomes" id="UP000663879"/>
    </source>
</evidence>
<dbReference type="GO" id="GO:0005879">
    <property type="term" value="C:axonemal microtubule"/>
    <property type="evidence" value="ECO:0007669"/>
    <property type="project" value="InterPro"/>
</dbReference>
<organism evidence="8 9">
    <name type="scientific">Brachionus calyciflorus</name>
    <dbReference type="NCBI Taxonomy" id="104777"/>
    <lineage>
        <taxon>Eukaryota</taxon>
        <taxon>Metazoa</taxon>
        <taxon>Spiralia</taxon>
        <taxon>Gnathifera</taxon>
        <taxon>Rotifera</taxon>
        <taxon>Eurotatoria</taxon>
        <taxon>Monogononta</taxon>
        <taxon>Pseudotrocha</taxon>
        <taxon>Ploima</taxon>
        <taxon>Brachionidae</taxon>
        <taxon>Brachionus</taxon>
    </lineage>
</organism>
<dbReference type="PANTHER" id="PTHR20899">
    <property type="entry name" value="PIERCE HOMOLOG"/>
    <property type="match status" value="1"/>
</dbReference>
<evidence type="ECO:0000256" key="7">
    <source>
        <dbReference type="SAM" id="MobiDB-lite"/>
    </source>
</evidence>
<comment type="similarity">
    <text evidence="6">Belongs to the PIERCE1 family.</text>
</comment>
<accession>A0A813S725</accession>
<sequence length="125" mass="14133">MSSGRTSDFYRTKNLPERFDNPDELPSKQVCFLPGNPVFSCVNPPAAYNSKIFVDESEDIMKGYSEKMINPLYKTSNMEYGGKRPNVHTMPVQYHSKSSGFTEHLGKTGMYRNHSLNTAATRSKV</sequence>
<name>A0A813S725_9BILA</name>
<dbReference type="OrthoDB" id="546383at2759"/>